<dbReference type="GO" id="GO:0033768">
    <property type="term" value="C:SUMO-targeted ubiquitin ligase complex"/>
    <property type="evidence" value="ECO:0007669"/>
    <property type="project" value="TreeGrafter"/>
</dbReference>
<organism evidence="2 3">
    <name type="scientific">Clonostachys chloroleuca</name>
    <dbReference type="NCBI Taxonomy" id="1926264"/>
    <lineage>
        <taxon>Eukaryota</taxon>
        <taxon>Fungi</taxon>
        <taxon>Dikarya</taxon>
        <taxon>Ascomycota</taxon>
        <taxon>Pezizomycotina</taxon>
        <taxon>Sordariomycetes</taxon>
        <taxon>Hypocreomycetidae</taxon>
        <taxon>Hypocreales</taxon>
        <taxon>Bionectriaceae</taxon>
        <taxon>Clonostachys</taxon>
    </lineage>
</organism>
<dbReference type="GO" id="GO:0004842">
    <property type="term" value="F:ubiquitin-protein transferase activity"/>
    <property type="evidence" value="ECO:0007669"/>
    <property type="project" value="TreeGrafter"/>
</dbReference>
<dbReference type="AlphaFoldDB" id="A0AA35MAU2"/>
<accession>A0AA35MAU2</accession>
<gene>
    <name evidence="2" type="ORF">CCHLO57077_00000244</name>
</gene>
<sequence>MDPSSETDYGWDSGEETNPPPPPAVIDLTNEPESPIDVQQLPLLPLHGDGPTVARSRSGRNPRRTNSLRTSPPTLARSDGTLSRTGEMPDIIDLTGDSPEIERTSRAHAPPRRPPQLPLARLERSFPDALVGVTFRQTANGLMLPLPALRSSLTSLVSAFAPRRHTPPVPAAQRPSPKPPMEPEPPTRAGFTRATFAEPEEGNDEVVVCPCCNEELAYDPTETTVAPSSSAGKGKRKRPPEHHFWALKNCGHVYCADCFENRKPTKALPNGAGFPMKSATDIRCAVDDCETKVIPKGEWVGIYL</sequence>
<reference evidence="2" key="1">
    <citation type="submission" date="2023-01" db="EMBL/GenBank/DDBJ databases">
        <authorList>
            <person name="Piombo E."/>
        </authorList>
    </citation>
    <scope>NUCLEOTIDE SEQUENCE</scope>
</reference>
<evidence type="ECO:0000313" key="3">
    <source>
        <dbReference type="Proteomes" id="UP001160390"/>
    </source>
</evidence>
<evidence type="ECO:0000313" key="2">
    <source>
        <dbReference type="EMBL" id="CAI6093184.1"/>
    </source>
</evidence>
<comment type="caution">
    <text evidence="2">The sequence shown here is derived from an EMBL/GenBank/DDBJ whole genome shotgun (WGS) entry which is preliminary data.</text>
</comment>
<keyword evidence="3" id="KW-1185">Reference proteome</keyword>
<name>A0AA35MAU2_9HYPO</name>
<proteinExistence type="predicted"/>
<feature type="compositionally biased region" description="Polar residues" evidence="1">
    <location>
        <begin position="64"/>
        <end position="73"/>
    </location>
</feature>
<dbReference type="EMBL" id="CABFNP030001245">
    <property type="protein sequence ID" value="CAI6093184.1"/>
    <property type="molecule type" value="Genomic_DNA"/>
</dbReference>
<feature type="region of interest" description="Disordered" evidence="1">
    <location>
        <begin position="163"/>
        <end position="190"/>
    </location>
</feature>
<feature type="compositionally biased region" description="Pro residues" evidence="1">
    <location>
        <begin position="176"/>
        <end position="186"/>
    </location>
</feature>
<evidence type="ECO:0000256" key="1">
    <source>
        <dbReference type="SAM" id="MobiDB-lite"/>
    </source>
</evidence>
<dbReference type="PANTHER" id="PTHR28042:SF1">
    <property type="entry name" value="E3 UBIQUITIN-PROTEIN LIGASE COMPLEX SLX5-SLX8 SUBUNIT SLX5"/>
    <property type="match status" value="1"/>
</dbReference>
<protein>
    <recommendedName>
        <fullName evidence="4">Cell cycle control protein</fullName>
    </recommendedName>
</protein>
<dbReference type="Proteomes" id="UP001160390">
    <property type="component" value="Unassembled WGS sequence"/>
</dbReference>
<feature type="region of interest" description="Disordered" evidence="1">
    <location>
        <begin position="1"/>
        <end position="118"/>
    </location>
</feature>
<evidence type="ECO:0008006" key="4">
    <source>
        <dbReference type="Google" id="ProtNLM"/>
    </source>
</evidence>
<dbReference type="InterPro" id="IPR038886">
    <property type="entry name" value="E3_SLX5/Rfp1"/>
</dbReference>
<dbReference type="PANTHER" id="PTHR28042">
    <property type="entry name" value="E3 UBIQUITIN-PROTEIN LIGASE COMPLEX SLX5-SLX8 SUBUNIT SLX5"/>
    <property type="match status" value="1"/>
</dbReference>